<organism evidence="12 13">
    <name type="scientific">Neptuniibacter pectenicola</name>
    <dbReference type="NCBI Taxonomy" id="1806669"/>
    <lineage>
        <taxon>Bacteria</taxon>
        <taxon>Pseudomonadati</taxon>
        <taxon>Pseudomonadota</taxon>
        <taxon>Gammaproteobacteria</taxon>
        <taxon>Oceanospirillales</taxon>
        <taxon>Oceanospirillaceae</taxon>
        <taxon>Neptuniibacter</taxon>
    </lineage>
</organism>
<proteinExistence type="predicted"/>
<dbReference type="SMART" id="SM00382">
    <property type="entry name" value="AAA"/>
    <property type="match status" value="1"/>
</dbReference>
<keyword evidence="8" id="KW-0472">Membrane</keyword>
<evidence type="ECO:0000256" key="8">
    <source>
        <dbReference type="ARBA" id="ARBA00023136"/>
    </source>
</evidence>
<dbReference type="SUPFAM" id="SSF50331">
    <property type="entry name" value="MOP-like"/>
    <property type="match status" value="1"/>
</dbReference>
<dbReference type="InterPro" id="IPR003439">
    <property type="entry name" value="ABC_transporter-like_ATP-bd"/>
</dbReference>
<dbReference type="Pfam" id="PF03459">
    <property type="entry name" value="TOBE"/>
    <property type="match status" value="1"/>
</dbReference>
<keyword evidence="5" id="KW-0547">Nucleotide-binding</keyword>
<evidence type="ECO:0000256" key="4">
    <source>
        <dbReference type="ARBA" id="ARBA00022519"/>
    </source>
</evidence>
<dbReference type="InterPro" id="IPR017871">
    <property type="entry name" value="ABC_transporter-like_CS"/>
</dbReference>
<accession>A0ABU9TV62</accession>
<dbReference type="Proteomes" id="UP001449225">
    <property type="component" value="Unassembled WGS sequence"/>
</dbReference>
<dbReference type="PANTHER" id="PTHR43514:SF10">
    <property type="entry name" value="MOLYBDENUM IMPORT ATP-BINDING PROTEIN MODC 2"/>
    <property type="match status" value="1"/>
</dbReference>
<dbReference type="Gene3D" id="3.40.50.300">
    <property type="entry name" value="P-loop containing nucleotide triphosphate hydrolases"/>
    <property type="match status" value="1"/>
</dbReference>
<dbReference type="PANTHER" id="PTHR43514">
    <property type="entry name" value="ABC TRANSPORTER I FAMILY MEMBER 10"/>
    <property type="match status" value="1"/>
</dbReference>
<keyword evidence="6 12" id="KW-0067">ATP-binding</keyword>
<evidence type="ECO:0000256" key="1">
    <source>
        <dbReference type="ARBA" id="ARBA00022448"/>
    </source>
</evidence>
<dbReference type="InterPro" id="IPR004606">
    <property type="entry name" value="Mop_domain"/>
</dbReference>
<dbReference type="RefSeq" id="WP_339890358.1">
    <property type="nucleotide sequence ID" value="NZ_CAXBCE010000004.1"/>
</dbReference>
<evidence type="ECO:0000256" key="2">
    <source>
        <dbReference type="ARBA" id="ARBA00022475"/>
    </source>
</evidence>
<dbReference type="InterPro" id="IPR005116">
    <property type="entry name" value="Transp-assoc_OB_typ1"/>
</dbReference>
<dbReference type="PROSITE" id="PS00211">
    <property type="entry name" value="ABC_TRANSPORTER_1"/>
    <property type="match status" value="1"/>
</dbReference>
<keyword evidence="2" id="KW-1003">Cell membrane</keyword>
<dbReference type="GO" id="GO:0005524">
    <property type="term" value="F:ATP binding"/>
    <property type="evidence" value="ECO:0007669"/>
    <property type="project" value="UniProtKB-KW"/>
</dbReference>
<keyword evidence="7" id="KW-1278">Translocase</keyword>
<dbReference type="InterPro" id="IPR027417">
    <property type="entry name" value="P-loop_NTPase"/>
</dbReference>
<evidence type="ECO:0000259" key="10">
    <source>
        <dbReference type="PROSITE" id="PS50893"/>
    </source>
</evidence>
<dbReference type="EMBL" id="JBBMRA010000016">
    <property type="protein sequence ID" value="MEM5537592.1"/>
    <property type="molecule type" value="Genomic_DNA"/>
</dbReference>
<reference evidence="12 13" key="1">
    <citation type="submission" date="2024-03" db="EMBL/GenBank/DDBJ databases">
        <title>Community enrichment and isolation of bacterial strains for fucoidan degradation.</title>
        <authorList>
            <person name="Sichert A."/>
        </authorList>
    </citation>
    <scope>NUCLEOTIDE SEQUENCE [LARGE SCALE GENOMIC DNA]</scope>
    <source>
        <strain evidence="12 13">AS76</strain>
    </source>
</reference>
<dbReference type="InterPro" id="IPR008995">
    <property type="entry name" value="Mo/tungstate-bd_C_term_dom"/>
</dbReference>
<evidence type="ECO:0000256" key="7">
    <source>
        <dbReference type="ARBA" id="ARBA00022967"/>
    </source>
</evidence>
<evidence type="ECO:0000313" key="12">
    <source>
        <dbReference type="EMBL" id="MEM5537592.1"/>
    </source>
</evidence>
<keyword evidence="13" id="KW-1185">Reference proteome</keyword>
<evidence type="ECO:0000259" key="11">
    <source>
        <dbReference type="PROSITE" id="PS51866"/>
    </source>
</evidence>
<evidence type="ECO:0000256" key="9">
    <source>
        <dbReference type="PROSITE-ProRule" id="PRU01213"/>
    </source>
</evidence>
<dbReference type="Pfam" id="PF00005">
    <property type="entry name" value="ABC_tran"/>
    <property type="match status" value="1"/>
</dbReference>
<feature type="domain" description="ABC transporter" evidence="10">
    <location>
        <begin position="16"/>
        <end position="248"/>
    </location>
</feature>
<dbReference type="PROSITE" id="PS50893">
    <property type="entry name" value="ABC_TRANSPORTER_2"/>
    <property type="match status" value="1"/>
</dbReference>
<comment type="caution">
    <text evidence="12">The sequence shown here is derived from an EMBL/GenBank/DDBJ whole genome shotgun (WGS) entry which is preliminary data.</text>
</comment>
<sequence>MKPNLSDNPIRASFQLKHQSSNPKRHTDQFALDVDLTLPGSGVSVIFGPSGSGKTTLLRCIAGLETPDQGNLIVNGEVWQNASLFMPTHRRPVGYVFQESSLFPHLTAGGNLAYARKRAGKKISDQLYDHAIEIMGINDILHRSPQQLSGGERQRVAIARALLINPRLLLMDEPLASLDKRRKQEIIPYLERLGATLDIPIIYVSHSMDEVTRLADHVVVLKQGKVATQGGLTEVFSHIDLPLDYGDDTGVVLQGQVVERDPKWHLARIAFSDGELWVRDRGDALHQSVRVRVLARDISLTLTPSTQSSILNTLAVKVDAITGDSDEAMSLVRLKTGEEYLIARLTCRSVDYLQLKPGQSLWAQIKSVAIVR</sequence>
<dbReference type="InterPro" id="IPR003593">
    <property type="entry name" value="AAA+_ATPase"/>
</dbReference>
<dbReference type="NCBIfam" id="TIGR02142">
    <property type="entry name" value="modC_ABC"/>
    <property type="match status" value="1"/>
</dbReference>
<dbReference type="PROSITE" id="PS51866">
    <property type="entry name" value="MOP"/>
    <property type="match status" value="1"/>
</dbReference>
<keyword evidence="1" id="KW-0813">Transport</keyword>
<keyword evidence="4" id="KW-0997">Cell inner membrane</keyword>
<evidence type="ECO:0000256" key="5">
    <source>
        <dbReference type="ARBA" id="ARBA00022741"/>
    </source>
</evidence>
<evidence type="ECO:0000256" key="3">
    <source>
        <dbReference type="ARBA" id="ARBA00022505"/>
    </source>
</evidence>
<dbReference type="Gene3D" id="2.40.50.100">
    <property type="match status" value="1"/>
</dbReference>
<evidence type="ECO:0000313" key="13">
    <source>
        <dbReference type="Proteomes" id="UP001449225"/>
    </source>
</evidence>
<dbReference type="InterPro" id="IPR050334">
    <property type="entry name" value="Molybdenum_import_ModC"/>
</dbReference>
<gene>
    <name evidence="12" type="primary">modC</name>
    <name evidence="12" type="ORF">WNY58_14475</name>
</gene>
<protein>
    <submittedName>
        <fullName evidence="12">Molybdenum ABC transporter ATP-binding protein</fullName>
    </submittedName>
</protein>
<feature type="domain" description="Mop" evidence="11">
    <location>
        <begin position="307"/>
        <end position="372"/>
    </location>
</feature>
<dbReference type="SUPFAM" id="SSF52540">
    <property type="entry name" value="P-loop containing nucleoside triphosphate hydrolases"/>
    <property type="match status" value="1"/>
</dbReference>
<name>A0ABU9TV62_9GAMM</name>
<keyword evidence="3 9" id="KW-0500">Molybdenum</keyword>
<evidence type="ECO:0000256" key="6">
    <source>
        <dbReference type="ARBA" id="ARBA00022840"/>
    </source>
</evidence>
<dbReference type="InterPro" id="IPR011868">
    <property type="entry name" value="ModC_ABC_ATP-bd"/>
</dbReference>